<dbReference type="PROSITE" id="PS51186">
    <property type="entry name" value="GNAT"/>
    <property type="match status" value="1"/>
</dbReference>
<evidence type="ECO:0000313" key="2">
    <source>
        <dbReference type="EMBL" id="QDQ15682.1"/>
    </source>
</evidence>
<evidence type="ECO:0000313" key="3">
    <source>
        <dbReference type="Proteomes" id="UP000316806"/>
    </source>
</evidence>
<keyword evidence="2" id="KW-0808">Transferase</keyword>
<dbReference type="InterPro" id="IPR016181">
    <property type="entry name" value="Acyl_CoA_acyltransferase"/>
</dbReference>
<gene>
    <name evidence="2" type="ORF">FH965_38270</name>
</gene>
<dbReference type="RefSeq" id="WP_144322884.1">
    <property type="nucleotide sequence ID" value="NZ_CP040916.1"/>
</dbReference>
<dbReference type="GO" id="GO:0016747">
    <property type="term" value="F:acyltransferase activity, transferring groups other than amino-acyl groups"/>
    <property type="evidence" value="ECO:0007669"/>
    <property type="project" value="InterPro"/>
</dbReference>
<reference evidence="2 3" key="1">
    <citation type="journal article" date="2019" name="J. Ind. Microbiol. Biotechnol.">
        <title>The complete genomic sequence of Streptomyces spectabilis NRRL-2792 and identification of secondary metabolite biosynthetic gene clusters.</title>
        <authorList>
            <person name="Sinha A."/>
            <person name="Phillips-Salemka S."/>
            <person name="Niraula T.A."/>
            <person name="Short K.A."/>
            <person name="Niraula N.P."/>
        </authorList>
    </citation>
    <scope>NUCLEOTIDE SEQUENCE [LARGE SCALE GENOMIC DNA]</scope>
    <source>
        <strain evidence="2 3">NRRL 2792</strain>
    </source>
</reference>
<dbReference type="Proteomes" id="UP000316806">
    <property type="component" value="Chromosome"/>
</dbReference>
<dbReference type="AlphaFoldDB" id="A0A516RJ43"/>
<dbReference type="EMBL" id="CP040916">
    <property type="protein sequence ID" value="QDQ15682.1"/>
    <property type="molecule type" value="Genomic_DNA"/>
</dbReference>
<feature type="domain" description="N-acetyltransferase" evidence="1">
    <location>
        <begin position="80"/>
        <end position="210"/>
    </location>
</feature>
<protein>
    <submittedName>
        <fullName evidence="2">GNAT family N-acetyltransferase</fullName>
    </submittedName>
</protein>
<proteinExistence type="predicted"/>
<dbReference type="Gene3D" id="3.40.630.30">
    <property type="match status" value="1"/>
</dbReference>
<organism evidence="2 3">
    <name type="scientific">Streptomyces spectabilis</name>
    <dbReference type="NCBI Taxonomy" id="68270"/>
    <lineage>
        <taxon>Bacteria</taxon>
        <taxon>Bacillati</taxon>
        <taxon>Actinomycetota</taxon>
        <taxon>Actinomycetes</taxon>
        <taxon>Kitasatosporales</taxon>
        <taxon>Streptomycetaceae</taxon>
        <taxon>Streptomyces</taxon>
    </lineage>
</organism>
<sequence>MVPELVRTWAAGWAVSRRTPPPVEQPWGIYLDVGTAGQVGRHVLPYATEPVVRAAAASVRVPDTWLKVPGEPEEVEPWLPEGWVVDKEECGHLMSVRLRATDPAAPDGCTVSVETRDGVTFVRVRDEAGAPAAQGQMVVLGEAAVVDRVVTDEAHRRRGLGSHVMRVLADEALARGAGLGVLGATDDGHALYRTLGWKLSAPLTACVYRP</sequence>
<dbReference type="SUPFAM" id="SSF55729">
    <property type="entry name" value="Acyl-CoA N-acyltransferases (Nat)"/>
    <property type="match status" value="1"/>
</dbReference>
<dbReference type="Pfam" id="PF00583">
    <property type="entry name" value="Acetyltransf_1"/>
    <property type="match status" value="1"/>
</dbReference>
<dbReference type="InterPro" id="IPR000182">
    <property type="entry name" value="GNAT_dom"/>
</dbReference>
<accession>A0A516RJ43</accession>
<dbReference type="CDD" id="cd04301">
    <property type="entry name" value="NAT_SF"/>
    <property type="match status" value="1"/>
</dbReference>
<name>A0A516RJ43_STRST</name>
<evidence type="ECO:0000259" key="1">
    <source>
        <dbReference type="PROSITE" id="PS51186"/>
    </source>
</evidence>